<gene>
    <name evidence="1" type="ORF">L3Q82_016490</name>
</gene>
<keyword evidence="2" id="KW-1185">Reference proteome</keyword>
<dbReference type="EMBL" id="CM041532">
    <property type="protein sequence ID" value="KAI3376723.1"/>
    <property type="molecule type" value="Genomic_DNA"/>
</dbReference>
<proteinExistence type="predicted"/>
<evidence type="ECO:0000313" key="1">
    <source>
        <dbReference type="EMBL" id="KAI3376723.1"/>
    </source>
</evidence>
<dbReference type="Proteomes" id="UP000831701">
    <property type="component" value="Chromosome 2"/>
</dbReference>
<sequence length="223" mass="24723">MEVTALCIRLLINISLMIVAQNDLHPQKAAFPQVVPNRQQHFEYESVVFNCEGLDGVTGWRMKRKISAGITICASKWEMSTGPCTVQPAYTTDSGEYWCEADNKRSNTVNITVTAGPVILESPALPVAEGDAVTLRCRKMKTPNITADFYKDGFLIKSNSTGNMTLHSVSRSDEGLYKCSISESEESAESWLAVRVINVLVFLLPAQVHHSYSHRFGKSNVYS</sequence>
<comment type="caution">
    <text evidence="1">The sequence shown here is derived from an EMBL/GenBank/DDBJ whole genome shotgun (WGS) entry which is preliminary data.</text>
</comment>
<name>A0ACB8XAI5_9TELE</name>
<organism evidence="1 2">
    <name type="scientific">Scortum barcoo</name>
    <name type="common">barcoo grunter</name>
    <dbReference type="NCBI Taxonomy" id="214431"/>
    <lineage>
        <taxon>Eukaryota</taxon>
        <taxon>Metazoa</taxon>
        <taxon>Chordata</taxon>
        <taxon>Craniata</taxon>
        <taxon>Vertebrata</taxon>
        <taxon>Euteleostomi</taxon>
        <taxon>Actinopterygii</taxon>
        <taxon>Neopterygii</taxon>
        <taxon>Teleostei</taxon>
        <taxon>Neoteleostei</taxon>
        <taxon>Acanthomorphata</taxon>
        <taxon>Eupercaria</taxon>
        <taxon>Centrarchiformes</taxon>
        <taxon>Terapontoidei</taxon>
        <taxon>Terapontidae</taxon>
        <taxon>Scortum</taxon>
    </lineage>
</organism>
<evidence type="ECO:0000313" key="2">
    <source>
        <dbReference type="Proteomes" id="UP000831701"/>
    </source>
</evidence>
<reference evidence="1" key="1">
    <citation type="submission" date="2022-04" db="EMBL/GenBank/DDBJ databases">
        <title>Jade perch genome.</title>
        <authorList>
            <person name="Chao B."/>
        </authorList>
    </citation>
    <scope>NUCLEOTIDE SEQUENCE</scope>
    <source>
        <strain evidence="1">CB-2022</strain>
    </source>
</reference>
<accession>A0ACB8XAI5</accession>
<protein>
    <submittedName>
        <fullName evidence="1">Uncharacterized protein</fullName>
    </submittedName>
</protein>